<accession>A0ABZ1NVT3</accession>
<sequence>MTMNAFERSGLDPETYLLTRIAALVAMDRRGPGARSWPSPLSSAVPAW</sequence>
<proteinExistence type="predicted"/>
<evidence type="ECO:0000313" key="2">
    <source>
        <dbReference type="Proteomes" id="UP001341259"/>
    </source>
</evidence>
<protein>
    <submittedName>
        <fullName evidence="1">Uncharacterized protein</fullName>
    </submittedName>
</protein>
<keyword evidence="2" id="KW-1185">Reference proteome</keyword>
<name>A0ABZ1NVT3_STRVL</name>
<gene>
    <name evidence="1" type="ORF">OHB29_24330</name>
</gene>
<dbReference type="Proteomes" id="UP001341259">
    <property type="component" value="Chromosome"/>
</dbReference>
<organism evidence="1 2">
    <name type="scientific">Streptomyces violaceus</name>
    <name type="common">Streptomyces venezuelae</name>
    <dbReference type="NCBI Taxonomy" id="1936"/>
    <lineage>
        <taxon>Bacteria</taxon>
        <taxon>Bacillati</taxon>
        <taxon>Actinomycetota</taxon>
        <taxon>Actinomycetes</taxon>
        <taxon>Kitasatosporales</taxon>
        <taxon>Streptomycetaceae</taxon>
        <taxon>Streptomyces</taxon>
    </lineage>
</organism>
<dbReference type="RefSeq" id="WP_328341618.1">
    <property type="nucleotide sequence ID" value="NZ_CP107906.1"/>
</dbReference>
<evidence type="ECO:0000313" key="1">
    <source>
        <dbReference type="EMBL" id="WUG95889.1"/>
    </source>
</evidence>
<reference evidence="1 2" key="1">
    <citation type="submission" date="2022-10" db="EMBL/GenBank/DDBJ databases">
        <title>The complete genomes of actinobacterial strains from the NBC collection.</title>
        <authorList>
            <person name="Joergensen T.S."/>
            <person name="Alvarez Arevalo M."/>
            <person name="Sterndorff E.B."/>
            <person name="Faurdal D."/>
            <person name="Vuksanovic O."/>
            <person name="Mourched A.-S."/>
            <person name="Charusanti P."/>
            <person name="Shaw S."/>
            <person name="Blin K."/>
            <person name="Weber T."/>
        </authorList>
    </citation>
    <scope>NUCLEOTIDE SEQUENCE [LARGE SCALE GENOMIC DNA]</scope>
    <source>
        <strain evidence="1 2">NBC_00456</strain>
    </source>
</reference>
<dbReference type="EMBL" id="CP107906">
    <property type="protein sequence ID" value="WUG95889.1"/>
    <property type="molecule type" value="Genomic_DNA"/>
</dbReference>